<protein>
    <recommendedName>
        <fullName evidence="3">DUF7918 domain-containing protein</fullName>
    </recommendedName>
</protein>
<feature type="coiled-coil region" evidence="1">
    <location>
        <begin position="127"/>
        <end position="164"/>
    </location>
</feature>
<dbReference type="PANTHER" id="PTHR36223">
    <property type="entry name" value="BETA-LACTAMASE-TYPE TRANSPEPTIDASE FOLD DOMAIN CONTAINING PROTEIN"/>
    <property type="match status" value="1"/>
</dbReference>
<sequence>MPSYRNVCVSIHDVAGEKLEEFGFRKYERHHEASCYIESVAGRRFQIVICLDKMPFRAVEEPDYDWHLLATLRLDGRLTPETQALVFLDKSHPYYPSDGCFVMGEKKVCGSDNIVRTHRWIFRDVGIETLLEDVELNKAEISEEEELENALQGMGADLEEKEETGCVGRIEVTLERVHLDGATYLGPERVSSEQEGSATSMAFKPSREISHTAQLDEGTRSPTKSTHYLKWYPCTAFEAPFARIKFFYRNAQVLRKYGFAGFEDKGVIPRRATFQEQMTAMSPLQSKRSAEDAEQEGDSLSRKKANTAIELRDVASSALRTAEADSDEDDEEEDDSADDLPTFSEDEDEMEDDKENLPQAQPQSAV</sequence>
<gene>
    <name evidence="4" type="ORF">LECACI_7A005445</name>
</gene>
<keyword evidence="1" id="KW-0175">Coiled coil</keyword>
<evidence type="ECO:0000313" key="4">
    <source>
        <dbReference type="EMBL" id="CAK4030259.1"/>
    </source>
</evidence>
<dbReference type="AlphaFoldDB" id="A0AAI8Z0P1"/>
<dbReference type="EMBL" id="CAVMBE010000035">
    <property type="protein sequence ID" value="CAK4030259.1"/>
    <property type="molecule type" value="Genomic_DNA"/>
</dbReference>
<evidence type="ECO:0000259" key="3">
    <source>
        <dbReference type="Pfam" id="PF25534"/>
    </source>
</evidence>
<evidence type="ECO:0000256" key="2">
    <source>
        <dbReference type="SAM" id="MobiDB-lite"/>
    </source>
</evidence>
<keyword evidence="5" id="KW-1185">Reference proteome</keyword>
<proteinExistence type="predicted"/>
<evidence type="ECO:0000256" key="1">
    <source>
        <dbReference type="SAM" id="Coils"/>
    </source>
</evidence>
<name>A0AAI8Z0P1_9PEZI</name>
<dbReference type="Proteomes" id="UP001296104">
    <property type="component" value="Unassembled WGS sequence"/>
</dbReference>
<feature type="compositionally biased region" description="Polar residues" evidence="2">
    <location>
        <begin position="278"/>
        <end position="287"/>
    </location>
</feature>
<comment type="caution">
    <text evidence="4">The sequence shown here is derived from an EMBL/GenBank/DDBJ whole genome shotgun (WGS) entry which is preliminary data.</text>
</comment>
<dbReference type="Pfam" id="PF25534">
    <property type="entry name" value="DUF7918"/>
    <property type="match status" value="1"/>
</dbReference>
<feature type="domain" description="DUF7918" evidence="3">
    <location>
        <begin position="8"/>
        <end position="258"/>
    </location>
</feature>
<dbReference type="PANTHER" id="PTHR36223:SF1">
    <property type="entry name" value="TRANSCRIPTION ELONGATION FACTOR EAF N-TERMINAL DOMAIN-CONTAINING PROTEIN"/>
    <property type="match status" value="1"/>
</dbReference>
<evidence type="ECO:0000313" key="5">
    <source>
        <dbReference type="Proteomes" id="UP001296104"/>
    </source>
</evidence>
<organism evidence="4 5">
    <name type="scientific">Lecanosticta acicola</name>
    <dbReference type="NCBI Taxonomy" id="111012"/>
    <lineage>
        <taxon>Eukaryota</taxon>
        <taxon>Fungi</taxon>
        <taxon>Dikarya</taxon>
        <taxon>Ascomycota</taxon>
        <taxon>Pezizomycotina</taxon>
        <taxon>Dothideomycetes</taxon>
        <taxon>Dothideomycetidae</taxon>
        <taxon>Mycosphaerellales</taxon>
        <taxon>Mycosphaerellaceae</taxon>
        <taxon>Lecanosticta</taxon>
    </lineage>
</organism>
<feature type="region of interest" description="Disordered" evidence="2">
    <location>
        <begin position="278"/>
        <end position="366"/>
    </location>
</feature>
<dbReference type="InterPro" id="IPR057678">
    <property type="entry name" value="DUF7918"/>
</dbReference>
<accession>A0AAI8Z0P1</accession>
<feature type="compositionally biased region" description="Acidic residues" evidence="2">
    <location>
        <begin position="324"/>
        <end position="354"/>
    </location>
</feature>
<reference evidence="4" key="1">
    <citation type="submission" date="2023-11" db="EMBL/GenBank/DDBJ databases">
        <authorList>
            <person name="Alioto T."/>
            <person name="Alioto T."/>
            <person name="Gomez Garrido J."/>
        </authorList>
    </citation>
    <scope>NUCLEOTIDE SEQUENCE</scope>
</reference>